<feature type="domain" description="FAD-binding PCMH-type" evidence="3">
    <location>
        <begin position="1"/>
        <end position="216"/>
    </location>
</feature>
<evidence type="ECO:0000256" key="1">
    <source>
        <dbReference type="ARBA" id="ARBA00022630"/>
    </source>
</evidence>
<keyword evidence="2" id="KW-0274">FAD</keyword>
<reference evidence="4" key="1">
    <citation type="journal article" date="2014" name="Int. J. Syst. Evol. Microbiol.">
        <title>Complete genome sequence of Corynebacterium casei LMG S-19264T (=DSM 44701T), isolated from a smear-ripened cheese.</title>
        <authorList>
            <consortium name="US DOE Joint Genome Institute (JGI-PGF)"/>
            <person name="Walter F."/>
            <person name="Albersmeier A."/>
            <person name="Kalinowski J."/>
            <person name="Ruckert C."/>
        </authorList>
    </citation>
    <scope>NUCLEOTIDE SEQUENCE</scope>
    <source>
        <strain evidence="4">CGMCC 1.15519</strain>
    </source>
</reference>
<dbReference type="Proteomes" id="UP000635071">
    <property type="component" value="Unassembled WGS sequence"/>
</dbReference>
<gene>
    <name evidence="4" type="ORF">GCM10011529_03360</name>
</gene>
<dbReference type="SUPFAM" id="SSF56176">
    <property type="entry name" value="FAD-binding/transporter-associated domain-like"/>
    <property type="match status" value="1"/>
</dbReference>
<name>A0A916ZKA7_9SPHN</name>
<reference evidence="4" key="2">
    <citation type="submission" date="2020-09" db="EMBL/GenBank/DDBJ databases">
        <authorList>
            <person name="Sun Q."/>
            <person name="Zhou Y."/>
        </authorList>
    </citation>
    <scope>NUCLEOTIDE SEQUENCE</scope>
    <source>
        <strain evidence="4">CGMCC 1.15519</strain>
    </source>
</reference>
<dbReference type="Gene3D" id="3.30.43.10">
    <property type="entry name" value="Uridine Diphospho-n-acetylenolpyruvylglucosamine Reductase, domain 2"/>
    <property type="match status" value="1"/>
</dbReference>
<evidence type="ECO:0000259" key="3">
    <source>
        <dbReference type="PROSITE" id="PS51387"/>
    </source>
</evidence>
<dbReference type="PROSITE" id="PS51387">
    <property type="entry name" value="FAD_PCMH"/>
    <property type="match status" value="1"/>
</dbReference>
<dbReference type="InterPro" id="IPR002346">
    <property type="entry name" value="Mopterin_DH_FAD-bd"/>
</dbReference>
<dbReference type="InterPro" id="IPR036683">
    <property type="entry name" value="CO_DH_flav_C_dom_sf"/>
</dbReference>
<dbReference type="InterPro" id="IPR051312">
    <property type="entry name" value="Diverse_Substr_Oxidored"/>
</dbReference>
<dbReference type="Gene3D" id="3.30.465.10">
    <property type="match status" value="2"/>
</dbReference>
<comment type="caution">
    <text evidence="4">The sequence shown here is derived from an EMBL/GenBank/DDBJ whole genome shotgun (WGS) entry which is preliminary data.</text>
</comment>
<dbReference type="Pfam" id="PF00941">
    <property type="entry name" value="FAD_binding_5"/>
    <property type="match status" value="1"/>
</dbReference>
<dbReference type="SMART" id="SM01092">
    <property type="entry name" value="CO_deh_flav_C"/>
    <property type="match status" value="1"/>
</dbReference>
<dbReference type="InterPro" id="IPR016167">
    <property type="entry name" value="FAD-bd_PCMH_sub1"/>
</dbReference>
<dbReference type="Gene3D" id="3.30.390.50">
    <property type="entry name" value="CO dehydrogenase flavoprotein, C-terminal domain"/>
    <property type="match status" value="1"/>
</dbReference>
<dbReference type="PANTHER" id="PTHR42659:SF5">
    <property type="entry name" value="ALDEHYDE OXIDOREDUCTASE FAD-BINDING SUBUNIT PAOB"/>
    <property type="match status" value="1"/>
</dbReference>
<evidence type="ECO:0000256" key="2">
    <source>
        <dbReference type="ARBA" id="ARBA00022827"/>
    </source>
</evidence>
<keyword evidence="1" id="KW-0285">Flavoprotein</keyword>
<sequence>MKAFTYARAGSTADAVAADAMKIAGGTNLLDLMKLEVEVPRRLVDINRLPLAAIEPAGGGLRIGAVVRNSDLAADIRVRRDYAVLSKALLAGASGQLRNKATTGGNLCQRTRCGYFTDTAMPCNKREPGSGCQAIGGFNRIHAILGASDACIATYPGDMAVAMSALDAVVEIEGTAGSRSVAVRDFHRLPGNTPERDNVLEADDLITAVTLPAPVPGRHAYRKVRDRSSYAFALVSIAAVVEMDAGRIASASLAFGGLAHKPWHDPAIAEILIGKAPSKALFDKAADVLLAGAQGQGANDFKIPLARRTLHAVLAELTGETA</sequence>
<dbReference type="Pfam" id="PF03450">
    <property type="entry name" value="CO_deh_flav_C"/>
    <property type="match status" value="1"/>
</dbReference>
<accession>A0A916ZKA7</accession>
<evidence type="ECO:0000313" key="5">
    <source>
        <dbReference type="Proteomes" id="UP000635071"/>
    </source>
</evidence>
<dbReference type="GO" id="GO:0016491">
    <property type="term" value="F:oxidoreductase activity"/>
    <property type="evidence" value="ECO:0007669"/>
    <property type="project" value="InterPro"/>
</dbReference>
<dbReference type="AlphaFoldDB" id="A0A916ZKA7"/>
<keyword evidence="5" id="KW-1185">Reference proteome</keyword>
<dbReference type="SUPFAM" id="SSF55447">
    <property type="entry name" value="CO dehydrogenase flavoprotein C-terminal domain-like"/>
    <property type="match status" value="1"/>
</dbReference>
<dbReference type="InterPro" id="IPR036318">
    <property type="entry name" value="FAD-bd_PCMH-like_sf"/>
</dbReference>
<protein>
    <submittedName>
        <fullName evidence="4">Molybdopterin dehydrogenase</fullName>
    </submittedName>
</protein>
<evidence type="ECO:0000313" key="4">
    <source>
        <dbReference type="EMBL" id="GGE00471.1"/>
    </source>
</evidence>
<organism evidence="4 5">
    <name type="scientific">Sandarakinorhabdus glacialis</name>
    <dbReference type="NCBI Taxonomy" id="1614636"/>
    <lineage>
        <taxon>Bacteria</taxon>
        <taxon>Pseudomonadati</taxon>
        <taxon>Pseudomonadota</taxon>
        <taxon>Alphaproteobacteria</taxon>
        <taxon>Sphingomonadales</taxon>
        <taxon>Sphingosinicellaceae</taxon>
        <taxon>Sandarakinorhabdus</taxon>
    </lineage>
</organism>
<dbReference type="InterPro" id="IPR016166">
    <property type="entry name" value="FAD-bd_PCMH"/>
</dbReference>
<dbReference type="EMBL" id="BMJM01000001">
    <property type="protein sequence ID" value="GGE00471.1"/>
    <property type="molecule type" value="Genomic_DNA"/>
</dbReference>
<proteinExistence type="predicted"/>
<dbReference type="InterPro" id="IPR016169">
    <property type="entry name" value="FAD-bd_PCMH_sub2"/>
</dbReference>
<dbReference type="RefSeq" id="WP_188761170.1">
    <property type="nucleotide sequence ID" value="NZ_BMJM01000001.1"/>
</dbReference>
<dbReference type="InterPro" id="IPR005107">
    <property type="entry name" value="CO_DH_flav_C"/>
</dbReference>
<dbReference type="PANTHER" id="PTHR42659">
    <property type="entry name" value="XANTHINE DEHYDROGENASE SUBUNIT C-RELATED"/>
    <property type="match status" value="1"/>
</dbReference>
<dbReference type="GO" id="GO:0071949">
    <property type="term" value="F:FAD binding"/>
    <property type="evidence" value="ECO:0007669"/>
    <property type="project" value="InterPro"/>
</dbReference>